<proteinExistence type="predicted"/>
<feature type="transmembrane region" description="Helical" evidence="1">
    <location>
        <begin position="120"/>
        <end position="143"/>
    </location>
</feature>
<gene>
    <name evidence="2" type="ORF">V7S43_005577</name>
</gene>
<evidence type="ECO:0008006" key="4">
    <source>
        <dbReference type="Google" id="ProtNLM"/>
    </source>
</evidence>
<feature type="transmembrane region" description="Helical" evidence="1">
    <location>
        <begin position="6"/>
        <end position="26"/>
    </location>
</feature>
<keyword evidence="1" id="KW-0472">Membrane</keyword>
<evidence type="ECO:0000256" key="1">
    <source>
        <dbReference type="SAM" id="Phobius"/>
    </source>
</evidence>
<accession>A0ABD3FSB8</accession>
<sequence length="212" mass="23159">MTSEEMNGVYVTVAVTSIVAGILSIVRTFALWSKLSGWNPIDPLIKLTFRLRREQSRLRSLSTKSSNSDIPNDEIMLEVTESSRSSCMNTPNNLKFCELVDENSASSQSLVYQRGVQASVFLLCIILTPLLVVGIASSCPALVVNAALNATLIELFGHALGDTSPNLIVVDTDSNTAWVDPYIHSATENYTLLQDDSLYRRTTDALQASQAI</sequence>
<evidence type="ECO:0000313" key="3">
    <source>
        <dbReference type="Proteomes" id="UP001632037"/>
    </source>
</evidence>
<keyword evidence="3" id="KW-1185">Reference proteome</keyword>
<organism evidence="2 3">
    <name type="scientific">Phytophthora oleae</name>
    <dbReference type="NCBI Taxonomy" id="2107226"/>
    <lineage>
        <taxon>Eukaryota</taxon>
        <taxon>Sar</taxon>
        <taxon>Stramenopiles</taxon>
        <taxon>Oomycota</taxon>
        <taxon>Peronosporomycetes</taxon>
        <taxon>Peronosporales</taxon>
        <taxon>Peronosporaceae</taxon>
        <taxon>Phytophthora</taxon>
    </lineage>
</organism>
<keyword evidence="1" id="KW-0812">Transmembrane</keyword>
<protein>
    <recommendedName>
        <fullName evidence="4">Membrane-associated protein</fullName>
    </recommendedName>
</protein>
<keyword evidence="1" id="KW-1133">Transmembrane helix</keyword>
<comment type="caution">
    <text evidence="2">The sequence shown here is derived from an EMBL/GenBank/DDBJ whole genome shotgun (WGS) entry which is preliminary data.</text>
</comment>
<name>A0ABD3FSB8_9STRA</name>
<dbReference type="Proteomes" id="UP001632037">
    <property type="component" value="Unassembled WGS sequence"/>
</dbReference>
<dbReference type="EMBL" id="JBIMZQ010000009">
    <property type="protein sequence ID" value="KAL3669194.1"/>
    <property type="molecule type" value="Genomic_DNA"/>
</dbReference>
<evidence type="ECO:0000313" key="2">
    <source>
        <dbReference type="EMBL" id="KAL3669194.1"/>
    </source>
</evidence>
<reference evidence="2 3" key="1">
    <citation type="submission" date="2024-09" db="EMBL/GenBank/DDBJ databases">
        <title>Genome sequencing and assembly of Phytophthora oleae, isolate VK10A, causative agent of rot of olive drupes.</title>
        <authorList>
            <person name="Conti Taguali S."/>
            <person name="Riolo M."/>
            <person name="La Spada F."/>
            <person name="Cacciola S.O."/>
            <person name="Dionisio G."/>
        </authorList>
    </citation>
    <scope>NUCLEOTIDE SEQUENCE [LARGE SCALE GENOMIC DNA]</scope>
    <source>
        <strain evidence="2 3">VK10A</strain>
    </source>
</reference>
<dbReference type="AlphaFoldDB" id="A0ABD3FSB8"/>